<sequence length="69" mass="7695">METGYCGWTTTISKGEEGGGVENSKNRQFAQVISPLIMVCFVIQSTAFKSLLLKPEHMLPFLRVNLSFI</sequence>
<evidence type="ECO:0000313" key="3">
    <source>
        <dbReference type="Proteomes" id="UP000015105"/>
    </source>
</evidence>
<organism evidence="2 3">
    <name type="scientific">Aegilops tauschii subsp. strangulata</name>
    <name type="common">Goatgrass</name>
    <dbReference type="NCBI Taxonomy" id="200361"/>
    <lineage>
        <taxon>Eukaryota</taxon>
        <taxon>Viridiplantae</taxon>
        <taxon>Streptophyta</taxon>
        <taxon>Embryophyta</taxon>
        <taxon>Tracheophyta</taxon>
        <taxon>Spermatophyta</taxon>
        <taxon>Magnoliopsida</taxon>
        <taxon>Liliopsida</taxon>
        <taxon>Poales</taxon>
        <taxon>Poaceae</taxon>
        <taxon>BOP clade</taxon>
        <taxon>Pooideae</taxon>
        <taxon>Triticodae</taxon>
        <taxon>Triticeae</taxon>
        <taxon>Triticinae</taxon>
        <taxon>Aegilops</taxon>
    </lineage>
</organism>
<protein>
    <submittedName>
        <fullName evidence="2">Uncharacterized protein</fullName>
    </submittedName>
</protein>
<dbReference type="AlphaFoldDB" id="A0A453PN26"/>
<dbReference type="Gramene" id="AET6Gv20786300.3">
    <property type="protein sequence ID" value="AET6Gv20786300.3"/>
    <property type="gene ID" value="AET6Gv20786300"/>
</dbReference>
<name>A0A453PN26_AEGTS</name>
<dbReference type="Proteomes" id="UP000015105">
    <property type="component" value="Chromosome 6D"/>
</dbReference>
<keyword evidence="1" id="KW-0472">Membrane</keyword>
<keyword evidence="1" id="KW-0812">Transmembrane</keyword>
<accession>A0A453PN26</accession>
<proteinExistence type="predicted"/>
<reference evidence="2" key="3">
    <citation type="journal article" date="2017" name="Nature">
        <title>Genome sequence of the progenitor of the wheat D genome Aegilops tauschii.</title>
        <authorList>
            <person name="Luo M.C."/>
            <person name="Gu Y.Q."/>
            <person name="Puiu D."/>
            <person name="Wang H."/>
            <person name="Twardziok S.O."/>
            <person name="Deal K.R."/>
            <person name="Huo N."/>
            <person name="Zhu T."/>
            <person name="Wang L."/>
            <person name="Wang Y."/>
            <person name="McGuire P.E."/>
            <person name="Liu S."/>
            <person name="Long H."/>
            <person name="Ramasamy R.K."/>
            <person name="Rodriguez J.C."/>
            <person name="Van S.L."/>
            <person name="Yuan L."/>
            <person name="Wang Z."/>
            <person name="Xia Z."/>
            <person name="Xiao L."/>
            <person name="Anderson O.D."/>
            <person name="Ouyang S."/>
            <person name="Liang Y."/>
            <person name="Zimin A.V."/>
            <person name="Pertea G."/>
            <person name="Qi P."/>
            <person name="Bennetzen J.L."/>
            <person name="Dai X."/>
            <person name="Dawson M.W."/>
            <person name="Muller H.G."/>
            <person name="Kugler K."/>
            <person name="Rivarola-Duarte L."/>
            <person name="Spannagl M."/>
            <person name="Mayer K.F.X."/>
            <person name="Lu F.H."/>
            <person name="Bevan M.W."/>
            <person name="Leroy P."/>
            <person name="Li P."/>
            <person name="You F.M."/>
            <person name="Sun Q."/>
            <person name="Liu Z."/>
            <person name="Lyons E."/>
            <person name="Wicker T."/>
            <person name="Salzberg S.L."/>
            <person name="Devos K.M."/>
            <person name="Dvorak J."/>
        </authorList>
    </citation>
    <scope>NUCLEOTIDE SEQUENCE [LARGE SCALE GENOMIC DNA]</scope>
    <source>
        <strain evidence="2">cv. AL8/78</strain>
    </source>
</reference>
<keyword evidence="1" id="KW-1133">Transmembrane helix</keyword>
<evidence type="ECO:0000313" key="2">
    <source>
        <dbReference type="EnsemblPlants" id="AET6Gv20786300.3"/>
    </source>
</evidence>
<evidence type="ECO:0000256" key="1">
    <source>
        <dbReference type="SAM" id="Phobius"/>
    </source>
</evidence>
<reference evidence="2" key="5">
    <citation type="journal article" date="2021" name="G3 (Bethesda)">
        <title>Aegilops tauschii genome assembly Aet v5.0 features greater sequence contiguity and improved annotation.</title>
        <authorList>
            <person name="Wang L."/>
            <person name="Zhu T."/>
            <person name="Rodriguez J.C."/>
            <person name="Deal K.R."/>
            <person name="Dubcovsky J."/>
            <person name="McGuire P.E."/>
            <person name="Lux T."/>
            <person name="Spannagl M."/>
            <person name="Mayer K.F.X."/>
            <person name="Baldrich P."/>
            <person name="Meyers B.C."/>
            <person name="Huo N."/>
            <person name="Gu Y.Q."/>
            <person name="Zhou H."/>
            <person name="Devos K.M."/>
            <person name="Bennetzen J.L."/>
            <person name="Unver T."/>
            <person name="Budak H."/>
            <person name="Gulick P.J."/>
            <person name="Galiba G."/>
            <person name="Kalapos B."/>
            <person name="Nelson D.R."/>
            <person name="Li P."/>
            <person name="You F.M."/>
            <person name="Luo M.C."/>
            <person name="Dvorak J."/>
        </authorList>
    </citation>
    <scope>NUCLEOTIDE SEQUENCE [LARGE SCALE GENOMIC DNA]</scope>
    <source>
        <strain evidence="2">cv. AL8/78</strain>
    </source>
</reference>
<keyword evidence="3" id="KW-1185">Reference proteome</keyword>
<dbReference type="EnsemblPlants" id="AET6Gv20786300.3">
    <property type="protein sequence ID" value="AET6Gv20786300.3"/>
    <property type="gene ID" value="AET6Gv20786300"/>
</dbReference>
<reference evidence="3" key="2">
    <citation type="journal article" date="2017" name="Nat. Plants">
        <title>The Aegilops tauschii genome reveals multiple impacts of transposons.</title>
        <authorList>
            <person name="Zhao G."/>
            <person name="Zou C."/>
            <person name="Li K."/>
            <person name="Wang K."/>
            <person name="Li T."/>
            <person name="Gao L."/>
            <person name="Zhang X."/>
            <person name="Wang H."/>
            <person name="Yang Z."/>
            <person name="Liu X."/>
            <person name="Jiang W."/>
            <person name="Mao L."/>
            <person name="Kong X."/>
            <person name="Jiao Y."/>
            <person name="Jia J."/>
        </authorList>
    </citation>
    <scope>NUCLEOTIDE SEQUENCE [LARGE SCALE GENOMIC DNA]</scope>
    <source>
        <strain evidence="3">cv. AL8/78</strain>
    </source>
</reference>
<feature type="transmembrane region" description="Helical" evidence="1">
    <location>
        <begin position="32"/>
        <end position="53"/>
    </location>
</feature>
<reference evidence="2" key="4">
    <citation type="submission" date="2019-03" db="UniProtKB">
        <authorList>
            <consortium name="EnsemblPlants"/>
        </authorList>
    </citation>
    <scope>IDENTIFICATION</scope>
</reference>
<reference evidence="3" key="1">
    <citation type="journal article" date="2014" name="Science">
        <title>Ancient hybridizations among the ancestral genomes of bread wheat.</title>
        <authorList>
            <consortium name="International Wheat Genome Sequencing Consortium,"/>
            <person name="Marcussen T."/>
            <person name="Sandve S.R."/>
            <person name="Heier L."/>
            <person name="Spannagl M."/>
            <person name="Pfeifer M."/>
            <person name="Jakobsen K.S."/>
            <person name="Wulff B.B."/>
            <person name="Steuernagel B."/>
            <person name="Mayer K.F."/>
            <person name="Olsen O.A."/>
        </authorList>
    </citation>
    <scope>NUCLEOTIDE SEQUENCE [LARGE SCALE GENOMIC DNA]</scope>
    <source>
        <strain evidence="3">cv. AL8/78</strain>
    </source>
</reference>